<dbReference type="PROSITE" id="PS51257">
    <property type="entry name" value="PROKAR_LIPOPROTEIN"/>
    <property type="match status" value="1"/>
</dbReference>
<proteinExistence type="inferred from homology"/>
<dbReference type="SUPFAM" id="SSF53807">
    <property type="entry name" value="Helical backbone' metal receptor"/>
    <property type="match status" value="1"/>
</dbReference>
<evidence type="ECO:0000313" key="5">
    <source>
        <dbReference type="EMBL" id="MBC8530439.1"/>
    </source>
</evidence>
<dbReference type="PANTHER" id="PTHR30535">
    <property type="entry name" value="VITAMIN B12-BINDING PROTEIN"/>
    <property type="match status" value="1"/>
</dbReference>
<dbReference type="Pfam" id="PF01497">
    <property type="entry name" value="Peripla_BP_2"/>
    <property type="match status" value="1"/>
</dbReference>
<accession>A0A926D2T7</accession>
<name>A0A926D2T7_9FIRM</name>
<evidence type="ECO:0000259" key="4">
    <source>
        <dbReference type="PROSITE" id="PS50983"/>
    </source>
</evidence>
<dbReference type="AlphaFoldDB" id="A0A926D2T7"/>
<comment type="similarity">
    <text evidence="1">Belongs to the bacterial solute-binding protein 8 family.</text>
</comment>
<dbReference type="Gene3D" id="3.40.50.1980">
    <property type="entry name" value="Nitrogenase molybdenum iron protein domain"/>
    <property type="match status" value="2"/>
</dbReference>
<reference evidence="5" key="1">
    <citation type="submission" date="2020-08" db="EMBL/GenBank/DDBJ databases">
        <title>Genome public.</title>
        <authorList>
            <person name="Liu C."/>
            <person name="Sun Q."/>
        </authorList>
    </citation>
    <scope>NUCLEOTIDE SEQUENCE</scope>
    <source>
        <strain evidence="5">NSJ-53</strain>
    </source>
</reference>
<gene>
    <name evidence="5" type="ORF">H8696_01080</name>
</gene>
<dbReference type="InterPro" id="IPR050902">
    <property type="entry name" value="ABC_Transporter_SBP"/>
</dbReference>
<dbReference type="PANTHER" id="PTHR30535:SF34">
    <property type="entry name" value="MOLYBDATE-BINDING PROTEIN MOLA"/>
    <property type="match status" value="1"/>
</dbReference>
<evidence type="ECO:0000256" key="3">
    <source>
        <dbReference type="SAM" id="SignalP"/>
    </source>
</evidence>
<dbReference type="GO" id="GO:0071281">
    <property type="term" value="P:cellular response to iron ion"/>
    <property type="evidence" value="ECO:0007669"/>
    <property type="project" value="TreeGrafter"/>
</dbReference>
<comment type="caution">
    <text evidence="5">The sequence shown here is derived from an EMBL/GenBank/DDBJ whole genome shotgun (WGS) entry which is preliminary data.</text>
</comment>
<dbReference type="RefSeq" id="WP_249314373.1">
    <property type="nucleotide sequence ID" value="NZ_JACRSR010000001.1"/>
</dbReference>
<feature type="signal peptide" evidence="3">
    <location>
        <begin position="1"/>
        <end position="26"/>
    </location>
</feature>
<dbReference type="InterPro" id="IPR002491">
    <property type="entry name" value="ABC_transptr_periplasmic_BD"/>
</dbReference>
<keyword evidence="6" id="KW-1185">Reference proteome</keyword>
<dbReference type="EMBL" id="JACRSR010000001">
    <property type="protein sequence ID" value="MBC8530439.1"/>
    <property type="molecule type" value="Genomic_DNA"/>
</dbReference>
<evidence type="ECO:0000313" key="6">
    <source>
        <dbReference type="Proteomes" id="UP000623172"/>
    </source>
</evidence>
<feature type="compositionally biased region" description="Basic and acidic residues" evidence="2">
    <location>
        <begin position="54"/>
        <end position="63"/>
    </location>
</feature>
<feature type="chain" id="PRO_5037574961" evidence="3">
    <location>
        <begin position="27"/>
        <end position="334"/>
    </location>
</feature>
<feature type="domain" description="Fe/B12 periplasmic-binding" evidence="4">
    <location>
        <begin position="75"/>
        <end position="332"/>
    </location>
</feature>
<sequence>MKKLLSLILALALAAALMGCGGGTDATPSPTPSAAVTTPSAAPEATPEASAKPAAEKPAEDRSGAAITVPAEVNTIVSMAPSTTQVLVDLGLADKIVAIDTNSEAYAEGIPADALRFDMMQPDVEKLVALKPDIIFTSNISAAGGEDPFQPAINAGICVANIPTSNTVEDVKKDVLFIAQCVDKPEEGQVLVDGMDDAIAKIEEIGKAIPEDERKTVLFEIASAPDIYSFGSGVFLNELIEILGAKNVLADQEGWLAVTEESAVAANPDVILTNVNYIDDPVGEIKARAGWENVTAVKNGAVYSIDNGASSLPNHHIADALEEMAKAIYPDQYK</sequence>
<feature type="compositionally biased region" description="Low complexity" evidence="2">
    <location>
        <begin position="26"/>
        <end position="53"/>
    </location>
</feature>
<protein>
    <submittedName>
        <fullName evidence="5">ABC transporter substrate-binding protein</fullName>
    </submittedName>
</protein>
<evidence type="ECO:0000256" key="1">
    <source>
        <dbReference type="ARBA" id="ARBA00008814"/>
    </source>
</evidence>
<dbReference type="PROSITE" id="PS50983">
    <property type="entry name" value="FE_B12_PBP"/>
    <property type="match status" value="1"/>
</dbReference>
<dbReference type="CDD" id="cd01143">
    <property type="entry name" value="YvrC"/>
    <property type="match status" value="1"/>
</dbReference>
<keyword evidence="3" id="KW-0732">Signal</keyword>
<dbReference type="Proteomes" id="UP000623172">
    <property type="component" value="Unassembled WGS sequence"/>
</dbReference>
<feature type="region of interest" description="Disordered" evidence="2">
    <location>
        <begin position="24"/>
        <end position="64"/>
    </location>
</feature>
<evidence type="ECO:0000256" key="2">
    <source>
        <dbReference type="SAM" id="MobiDB-lite"/>
    </source>
</evidence>
<organism evidence="5 6">
    <name type="scientific">Gehongia tenuis</name>
    <dbReference type="NCBI Taxonomy" id="2763655"/>
    <lineage>
        <taxon>Bacteria</taxon>
        <taxon>Bacillati</taxon>
        <taxon>Bacillota</taxon>
        <taxon>Clostridia</taxon>
        <taxon>Christensenellales</taxon>
        <taxon>Christensenellaceae</taxon>
        <taxon>Gehongia</taxon>
    </lineage>
</organism>